<evidence type="ECO:0000313" key="9">
    <source>
        <dbReference type="Proteomes" id="UP000323708"/>
    </source>
</evidence>
<keyword evidence="2" id="KW-0698">rRNA processing</keyword>
<keyword evidence="5" id="KW-0949">S-adenosyl-L-methionine</keyword>
<dbReference type="SUPFAM" id="SSF53335">
    <property type="entry name" value="S-adenosyl-L-methionine-dependent methyltransferases"/>
    <property type="match status" value="1"/>
</dbReference>
<dbReference type="RefSeq" id="WP_149610230.1">
    <property type="nucleotide sequence ID" value="NZ_VTUX01000002.1"/>
</dbReference>
<evidence type="ECO:0000259" key="7">
    <source>
        <dbReference type="Pfam" id="PF26049"/>
    </source>
</evidence>
<dbReference type="GO" id="GO:0008990">
    <property type="term" value="F:rRNA (guanine-N2-)-methyltransferase activity"/>
    <property type="evidence" value="ECO:0007669"/>
    <property type="project" value="InterPro"/>
</dbReference>
<evidence type="ECO:0000256" key="2">
    <source>
        <dbReference type="ARBA" id="ARBA00022552"/>
    </source>
</evidence>
<comment type="caution">
    <text evidence="8">The sequence shown here is derived from an EMBL/GenBank/DDBJ whole genome shotgun (WGS) entry which is preliminary data.</text>
</comment>
<accession>A0A5B0X1H9</accession>
<dbReference type="Pfam" id="PF05175">
    <property type="entry name" value="MTS"/>
    <property type="match status" value="1"/>
</dbReference>
<dbReference type="GO" id="GO:0003676">
    <property type="term" value="F:nucleic acid binding"/>
    <property type="evidence" value="ECO:0007669"/>
    <property type="project" value="InterPro"/>
</dbReference>
<dbReference type="PANTHER" id="PTHR47816">
    <property type="entry name" value="RIBOSOMAL RNA SMALL SUBUNIT METHYLTRANSFERASE C"/>
    <property type="match status" value="1"/>
</dbReference>
<dbReference type="InterPro" id="IPR046977">
    <property type="entry name" value="RsmC/RlmG"/>
</dbReference>
<dbReference type="PANTHER" id="PTHR47816:SF5">
    <property type="entry name" value="RIBOSOMAL RNA LARGE SUBUNIT METHYLTRANSFERASE G"/>
    <property type="match status" value="1"/>
</dbReference>
<dbReference type="CDD" id="cd02440">
    <property type="entry name" value="AdoMet_MTases"/>
    <property type="match status" value="1"/>
</dbReference>
<evidence type="ECO:0000256" key="5">
    <source>
        <dbReference type="ARBA" id="ARBA00022691"/>
    </source>
</evidence>
<keyword evidence="9" id="KW-1185">Reference proteome</keyword>
<dbReference type="InterPro" id="IPR007848">
    <property type="entry name" value="Small_mtfrase_dom"/>
</dbReference>
<organism evidence="8 9">
    <name type="scientific">Pseudohalioglobus sediminis</name>
    <dbReference type="NCBI Taxonomy" id="2606449"/>
    <lineage>
        <taxon>Bacteria</taxon>
        <taxon>Pseudomonadati</taxon>
        <taxon>Pseudomonadota</taxon>
        <taxon>Gammaproteobacteria</taxon>
        <taxon>Cellvibrionales</taxon>
        <taxon>Halieaceae</taxon>
        <taxon>Pseudohalioglobus</taxon>
    </lineage>
</organism>
<dbReference type="AlphaFoldDB" id="A0A5B0X1H9"/>
<keyword evidence="4 8" id="KW-0808">Transferase</keyword>
<protein>
    <submittedName>
        <fullName evidence="8">Class I SAM-dependent methyltransferase</fullName>
    </submittedName>
</protein>
<dbReference type="InterPro" id="IPR029063">
    <property type="entry name" value="SAM-dependent_MTases_sf"/>
</dbReference>
<feature type="domain" description="RlmG N-terminal" evidence="7">
    <location>
        <begin position="8"/>
        <end position="174"/>
    </location>
</feature>
<evidence type="ECO:0000256" key="4">
    <source>
        <dbReference type="ARBA" id="ARBA00022679"/>
    </source>
</evidence>
<proteinExistence type="predicted"/>
<dbReference type="Pfam" id="PF26049">
    <property type="entry name" value="RLMG_N"/>
    <property type="match status" value="1"/>
</dbReference>
<keyword evidence="3 8" id="KW-0489">Methyltransferase</keyword>
<reference evidence="8 9" key="1">
    <citation type="submission" date="2019-09" db="EMBL/GenBank/DDBJ databases">
        <authorList>
            <person name="Chen X.-Y."/>
        </authorList>
    </citation>
    <scope>NUCLEOTIDE SEQUENCE [LARGE SCALE GENOMIC DNA]</scope>
    <source>
        <strain evidence="8 9">NY5</strain>
    </source>
</reference>
<dbReference type="EMBL" id="VTUX01000002">
    <property type="protein sequence ID" value="KAA1193122.1"/>
    <property type="molecule type" value="Genomic_DNA"/>
</dbReference>
<dbReference type="Gene3D" id="3.40.50.150">
    <property type="entry name" value="Vaccinia Virus protein VP39"/>
    <property type="match status" value="2"/>
</dbReference>
<name>A0A5B0X1H9_9GAMM</name>
<evidence type="ECO:0000313" key="8">
    <source>
        <dbReference type="EMBL" id="KAA1193122.1"/>
    </source>
</evidence>
<evidence type="ECO:0000256" key="3">
    <source>
        <dbReference type="ARBA" id="ARBA00022603"/>
    </source>
</evidence>
<dbReference type="InterPro" id="IPR002052">
    <property type="entry name" value="DNA_methylase_N6_adenine_CS"/>
</dbReference>
<dbReference type="InterPro" id="IPR058679">
    <property type="entry name" value="RlmG_N"/>
</dbReference>
<dbReference type="Proteomes" id="UP000323708">
    <property type="component" value="Unassembled WGS sequence"/>
</dbReference>
<dbReference type="GO" id="GO:0005737">
    <property type="term" value="C:cytoplasm"/>
    <property type="evidence" value="ECO:0007669"/>
    <property type="project" value="InterPro"/>
</dbReference>
<feature type="domain" description="Methyltransferase small" evidence="6">
    <location>
        <begin position="198"/>
        <end position="365"/>
    </location>
</feature>
<evidence type="ECO:0000259" key="6">
    <source>
        <dbReference type="Pfam" id="PF05175"/>
    </source>
</evidence>
<gene>
    <name evidence="8" type="ORF">F0M18_04560</name>
</gene>
<dbReference type="PROSITE" id="PS00092">
    <property type="entry name" value="N6_MTASE"/>
    <property type="match status" value="1"/>
</dbReference>
<sequence>MPATAPTLLSCSQGDFELSRHPRRRRETLQAWCAADLLLLEAVDKARGNTLVVNDDHGALSIPLSAQALWTDSALSAQAVADNARRNGCDPPVVFWSTQEPQGDWPQVVMRIPKQLAYFEFQLSRLARLLPQDAKLYCAGMDKHLPRQTGQLLERYFRVVERHPGQRKARLFTACQPVRDAPAADVDSHYFCAPVGHQMLSQANVFSRDGLDIGTRFLLDNLHRVAPVDQAADLACGNGVLGIAAMQQGIAGAVTFADESAMAIASARHNVQAILGNETSATFHHGDGLLECEQQFELILCNPPFHLGHTVDEFAGRRLIRQCAVALRPGGQLLLVANRHLNYAGELKRRFSRIEQTGQNRKFRLWQATRSC</sequence>
<evidence type="ECO:0000256" key="1">
    <source>
        <dbReference type="ARBA" id="ARBA00022490"/>
    </source>
</evidence>
<keyword evidence="1" id="KW-0963">Cytoplasm</keyword>
<dbReference type="InterPro" id="IPR017237">
    <property type="entry name" value="RLMG"/>
</dbReference>
<dbReference type="PIRSF" id="PIRSF037565">
    <property type="entry name" value="RRNA_m2G_Mtase_RsmD_prd"/>
    <property type="match status" value="1"/>
</dbReference>